<gene>
    <name evidence="1" type="ORF">UFOPK4347_01807</name>
</gene>
<dbReference type="AlphaFoldDB" id="A0A6J7UTJ5"/>
<dbReference type="SUPFAM" id="SSF109854">
    <property type="entry name" value="DinB/YfiT-like putative metalloenzymes"/>
    <property type="match status" value="1"/>
</dbReference>
<accession>A0A6J7UTJ5</accession>
<reference evidence="1" key="1">
    <citation type="submission" date="2020-05" db="EMBL/GenBank/DDBJ databases">
        <authorList>
            <person name="Chiriac C."/>
            <person name="Salcher M."/>
            <person name="Ghai R."/>
            <person name="Kavagutti S V."/>
        </authorList>
    </citation>
    <scope>NUCLEOTIDE SEQUENCE</scope>
</reference>
<protein>
    <submittedName>
        <fullName evidence="1">Unannotated protein</fullName>
    </submittedName>
</protein>
<sequence length="239" mass="26359">MKSNAPKFTPEQHADVYTDACSRFSERISELSVEDSLIQIQSCPDWNIHGLLSHVTGLCVAISQGDAPPADTQNWVDQQVISRKSQTSAQVVAEWNESLSNFCAIARSDMRLAMPLTYDLLVHEFDLHHALKTPPILENADALILAMNVAALILDGDISQADVGSLLLVANELEWQCGSGDVIATLDLSGSANPVFEMIRLTGSRRSQNQLLAYPWQGDIERIFPLLSHMELPLHDIVE</sequence>
<evidence type="ECO:0000313" key="1">
    <source>
        <dbReference type="EMBL" id="CAB5068442.1"/>
    </source>
</evidence>
<proteinExistence type="predicted"/>
<dbReference type="InterPro" id="IPR034660">
    <property type="entry name" value="DinB/YfiT-like"/>
</dbReference>
<dbReference type="EMBL" id="CAFBQU010000105">
    <property type="protein sequence ID" value="CAB5068442.1"/>
    <property type="molecule type" value="Genomic_DNA"/>
</dbReference>
<organism evidence="1">
    <name type="scientific">freshwater metagenome</name>
    <dbReference type="NCBI Taxonomy" id="449393"/>
    <lineage>
        <taxon>unclassified sequences</taxon>
        <taxon>metagenomes</taxon>
        <taxon>ecological metagenomes</taxon>
    </lineage>
</organism>
<name>A0A6J7UTJ5_9ZZZZ</name>